<evidence type="ECO:0000256" key="3">
    <source>
        <dbReference type="ARBA" id="ARBA00022679"/>
    </source>
</evidence>
<organism evidence="11 12">
    <name type="scientific">Myotis myotis</name>
    <name type="common">Greater mouse-eared bat</name>
    <name type="synonym">Vespertilio myotis</name>
    <dbReference type="NCBI Taxonomy" id="51298"/>
    <lineage>
        <taxon>Eukaryota</taxon>
        <taxon>Metazoa</taxon>
        <taxon>Chordata</taxon>
        <taxon>Craniata</taxon>
        <taxon>Vertebrata</taxon>
        <taxon>Euteleostomi</taxon>
        <taxon>Mammalia</taxon>
        <taxon>Eutheria</taxon>
        <taxon>Laurasiatheria</taxon>
        <taxon>Chiroptera</taxon>
        <taxon>Yangochiroptera</taxon>
        <taxon>Vespertilionidae</taxon>
        <taxon>Myotis</taxon>
    </lineage>
</organism>
<dbReference type="GO" id="GO:0005789">
    <property type="term" value="C:endoplasmic reticulum membrane"/>
    <property type="evidence" value="ECO:0007669"/>
    <property type="project" value="UniProtKB-SubCell"/>
</dbReference>
<dbReference type="InterPro" id="IPR005599">
    <property type="entry name" value="GPI_mannosylTrfase"/>
</dbReference>
<dbReference type="EC" id="2.4.1.-" evidence="9"/>
<keyword evidence="5 9" id="KW-0256">Endoplasmic reticulum</keyword>
<dbReference type="Pfam" id="PF03901">
    <property type="entry name" value="Glyco_transf_22"/>
    <property type="match status" value="1"/>
</dbReference>
<feature type="transmembrane region" description="Helical" evidence="9">
    <location>
        <begin position="178"/>
        <end position="198"/>
    </location>
</feature>
<evidence type="ECO:0000256" key="5">
    <source>
        <dbReference type="ARBA" id="ARBA00022824"/>
    </source>
</evidence>
<feature type="transmembrane region" description="Helical" evidence="9">
    <location>
        <begin position="316"/>
        <end position="335"/>
    </location>
</feature>
<dbReference type="GO" id="GO:0000026">
    <property type="term" value="F:alpha-1,2-mannosyltransferase activity"/>
    <property type="evidence" value="ECO:0007669"/>
    <property type="project" value="TreeGrafter"/>
</dbReference>
<keyword evidence="2 9" id="KW-0328">Glycosyltransferase</keyword>
<feature type="compositionally biased region" description="Basic and acidic residues" evidence="10">
    <location>
        <begin position="147"/>
        <end position="158"/>
    </location>
</feature>
<feature type="region of interest" description="Disordered" evidence="10">
    <location>
        <begin position="1"/>
        <end position="166"/>
    </location>
</feature>
<evidence type="ECO:0000256" key="4">
    <source>
        <dbReference type="ARBA" id="ARBA00022692"/>
    </source>
</evidence>
<evidence type="ECO:0000256" key="2">
    <source>
        <dbReference type="ARBA" id="ARBA00022676"/>
    </source>
</evidence>
<evidence type="ECO:0000256" key="10">
    <source>
        <dbReference type="SAM" id="MobiDB-lite"/>
    </source>
</evidence>
<evidence type="ECO:0000313" key="11">
    <source>
        <dbReference type="EMBL" id="KAF6388317.1"/>
    </source>
</evidence>
<comment type="caution">
    <text evidence="11">The sequence shown here is derived from an EMBL/GenBank/DDBJ whole genome shotgun (WGS) entry which is preliminary data.</text>
</comment>
<gene>
    <name evidence="11" type="ORF">mMyoMyo1_015165</name>
</gene>
<evidence type="ECO:0000256" key="8">
    <source>
        <dbReference type="ARBA" id="ARBA00093333"/>
    </source>
</evidence>
<accession>A0A7J8ANY8</accession>
<feature type="transmembrane region" description="Helical" evidence="9">
    <location>
        <begin position="342"/>
        <end position="359"/>
    </location>
</feature>
<evidence type="ECO:0000256" key="7">
    <source>
        <dbReference type="ARBA" id="ARBA00023136"/>
    </source>
</evidence>
<evidence type="ECO:0000256" key="6">
    <source>
        <dbReference type="ARBA" id="ARBA00022989"/>
    </source>
</evidence>
<dbReference type="Proteomes" id="UP000527355">
    <property type="component" value="Unassembled WGS sequence"/>
</dbReference>
<feature type="transmembrane region" description="Helical" evidence="9">
    <location>
        <begin position="210"/>
        <end position="229"/>
    </location>
</feature>
<feature type="transmembrane region" description="Helical" evidence="9">
    <location>
        <begin position="262"/>
        <end position="282"/>
    </location>
</feature>
<dbReference type="GO" id="GO:0006506">
    <property type="term" value="P:GPI anchor biosynthetic process"/>
    <property type="evidence" value="ECO:0007669"/>
    <property type="project" value="TreeGrafter"/>
</dbReference>
<keyword evidence="6 9" id="KW-1133">Transmembrane helix</keyword>
<dbReference type="VEuPathDB" id="HostDB:GeneID_118652426"/>
<keyword evidence="4 9" id="KW-0812">Transmembrane</keyword>
<name>A0A7J8ANY8_MYOMY</name>
<comment type="subcellular location">
    <subcellularLocation>
        <location evidence="1 9">Endoplasmic reticulum membrane</location>
        <topology evidence="1 9">Multi-pass membrane protein</topology>
    </subcellularLocation>
</comment>
<comment type="similarity">
    <text evidence="9">Belongs to the glycosyltransferase 22 family.</text>
</comment>
<keyword evidence="7 9" id="KW-0472">Membrane</keyword>
<feature type="compositionally biased region" description="Basic and acidic residues" evidence="10">
    <location>
        <begin position="117"/>
        <end position="126"/>
    </location>
</feature>
<sequence>MSPPLAPLPATDPASRLSAQRRDPTIIPAGSRSPAHRSPNPGRQQPGRKEVPPGKCGQPSAKFSRRAQTCSTRRRSHCPAELAKVALSRLPLRPPGRQLAEAKLSAPRSGARSPTSRRKEARDLQHLRNGAGARRRQPLLPRPPEPLPREGEAAEEKVGLVPQPPGERPAPRVKYSSLVALAFIIRPTAVIPWIPLLFRHFWQAQRKLDLILHQFLPVGFVTLSWSLIIDRIFFGEWTLVQYNFLKFNVLQNLGTFYGSHPWHWYFSQGFPAVLGTHLPFFIHGCFLAPKRYRILLVTVLWTLLVYSMLSHKEFRFIYPVLPFCMVFCGYSLNHLKMWKKPALSVLFLSNMLLALYTGLVHQRGTLDVMTHIQELGYNNNLNKSAASVFVMMPCHSTPFYSHVHHPLPMRFLQCPPDLTGKSQYLDEADVFYQNPLSWLYKEFHNNSTLPTYLIIFNVLEEEISAFLISRNYERTATFFHTHLPEGRTGSHIYIYERKLKGKLYRR</sequence>
<keyword evidence="3" id="KW-0808">Transferase</keyword>
<dbReference type="AlphaFoldDB" id="A0A7J8ANY8"/>
<evidence type="ECO:0000256" key="9">
    <source>
        <dbReference type="RuleBase" id="RU363075"/>
    </source>
</evidence>
<feature type="transmembrane region" description="Helical" evidence="9">
    <location>
        <begin position="294"/>
        <end position="310"/>
    </location>
</feature>
<protein>
    <recommendedName>
        <fullName evidence="9">Mannosyltransferase</fullName>
        <ecNumber evidence="9">2.4.1.-</ecNumber>
    </recommendedName>
</protein>
<comment type="function">
    <text evidence="8">Alpha-1,2-mannosyltransferase that catalyzes the transfer of the third mannose, via an alpha-1,2 bond, from a dolichol-phosphate-mannose (Dol-P-Man) to an alpha-D-Man-(1-&gt;6)-2-PEtn-alpha-D-Man-(1-&gt;4)-alpha-D-GlcN-(1-&gt;6)-(1-radyl,2-acyl-sn-glycero-3-phospho)-2-acyl-inositol intermediate to generate an alpha-D-Man-(1-&gt;2)-alpha-D-Man-(1-&gt;6)-2-PEtn-alpha-D-Man-(1-&gt;4)-alpha-D-GlcN-(1-&gt;6)-(1-radyl,2-acyl-sn-glycero-3-phospho)-2-acyl-inositol (also termed H6) and participates in the nineth step of the glycosylphosphatidylinositol-anchor biosynthesis. May also add the third mannose to an alpha-D-Man-(1-&gt;6)-alpha-D-Man-(1-&gt;4)-alpha-D-GlcN-(1-&gt;6)-(1-radyl,2-acyl-sn-glycero-3-phospho)-2-acyl-inositol (also termed H3) intermediate generating an alpha-D-Man-(1-&gt;2)-alpha-D-Man-(1-&gt;6)-alpha-D-Man-(1-&gt;4)-alpha-D-GlcN-(1-&gt;6)-(1-radyl,2-acyl-sn-glycero-3-phospho)-2-acyl-inositol (also termed H4).</text>
</comment>
<keyword evidence="12" id="KW-1185">Reference proteome</keyword>
<dbReference type="PANTHER" id="PTHR22760">
    <property type="entry name" value="GLYCOSYLTRANSFERASE"/>
    <property type="match status" value="1"/>
</dbReference>
<dbReference type="PANTHER" id="PTHR22760:SF4">
    <property type="entry name" value="GPI MANNOSYLTRANSFERASE 3"/>
    <property type="match status" value="1"/>
</dbReference>
<reference evidence="11 12" key="1">
    <citation type="journal article" date="2020" name="Nature">
        <title>Six reference-quality genomes reveal evolution of bat adaptations.</title>
        <authorList>
            <person name="Jebb D."/>
            <person name="Huang Z."/>
            <person name="Pippel M."/>
            <person name="Hughes G.M."/>
            <person name="Lavrichenko K."/>
            <person name="Devanna P."/>
            <person name="Winkler S."/>
            <person name="Jermiin L.S."/>
            <person name="Skirmuntt E.C."/>
            <person name="Katzourakis A."/>
            <person name="Burkitt-Gray L."/>
            <person name="Ray D.A."/>
            <person name="Sullivan K.A.M."/>
            <person name="Roscito J.G."/>
            <person name="Kirilenko B.M."/>
            <person name="Davalos L.M."/>
            <person name="Corthals A.P."/>
            <person name="Power M.L."/>
            <person name="Jones G."/>
            <person name="Ransome R.D."/>
            <person name="Dechmann D.K.N."/>
            <person name="Locatelli A.G."/>
            <person name="Puechmaille S.J."/>
            <person name="Fedrigo O."/>
            <person name="Jarvis E.D."/>
            <person name="Hiller M."/>
            <person name="Vernes S.C."/>
            <person name="Myers E.W."/>
            <person name="Teeling E.C."/>
        </authorList>
    </citation>
    <scope>NUCLEOTIDE SEQUENCE [LARGE SCALE GENOMIC DNA]</scope>
    <source>
        <strain evidence="11">MMyoMyo1</strain>
        <tissue evidence="11">Flight muscle</tissue>
    </source>
</reference>
<evidence type="ECO:0000313" key="12">
    <source>
        <dbReference type="Proteomes" id="UP000527355"/>
    </source>
</evidence>
<proteinExistence type="inferred from homology"/>
<dbReference type="EMBL" id="JABWUV010000001">
    <property type="protein sequence ID" value="KAF6388317.1"/>
    <property type="molecule type" value="Genomic_DNA"/>
</dbReference>
<evidence type="ECO:0000256" key="1">
    <source>
        <dbReference type="ARBA" id="ARBA00004477"/>
    </source>
</evidence>